<proteinExistence type="predicted"/>
<dbReference type="EMBL" id="GBXM01008507">
    <property type="protein sequence ID" value="JAI00071.1"/>
    <property type="molecule type" value="Transcribed_RNA"/>
</dbReference>
<organism evidence="1">
    <name type="scientific">Anguilla anguilla</name>
    <name type="common">European freshwater eel</name>
    <name type="synonym">Muraena anguilla</name>
    <dbReference type="NCBI Taxonomy" id="7936"/>
    <lineage>
        <taxon>Eukaryota</taxon>
        <taxon>Metazoa</taxon>
        <taxon>Chordata</taxon>
        <taxon>Craniata</taxon>
        <taxon>Vertebrata</taxon>
        <taxon>Euteleostomi</taxon>
        <taxon>Actinopterygii</taxon>
        <taxon>Neopterygii</taxon>
        <taxon>Teleostei</taxon>
        <taxon>Anguilliformes</taxon>
        <taxon>Anguillidae</taxon>
        <taxon>Anguilla</taxon>
    </lineage>
</organism>
<name>A0A0E9XE04_ANGAN</name>
<reference evidence="1" key="2">
    <citation type="journal article" date="2015" name="Fish Shellfish Immunol.">
        <title>Early steps in the European eel (Anguilla anguilla)-Vibrio vulnificus interaction in the gills: Role of the RtxA13 toxin.</title>
        <authorList>
            <person name="Callol A."/>
            <person name="Pajuelo D."/>
            <person name="Ebbesson L."/>
            <person name="Teles M."/>
            <person name="MacKenzie S."/>
            <person name="Amaro C."/>
        </authorList>
    </citation>
    <scope>NUCLEOTIDE SEQUENCE</scope>
</reference>
<evidence type="ECO:0000313" key="1">
    <source>
        <dbReference type="EMBL" id="JAI00071.1"/>
    </source>
</evidence>
<reference evidence="1" key="1">
    <citation type="submission" date="2014-11" db="EMBL/GenBank/DDBJ databases">
        <authorList>
            <person name="Amaro Gonzalez C."/>
        </authorList>
    </citation>
    <scope>NUCLEOTIDE SEQUENCE</scope>
</reference>
<sequence>MQTQCNALVHEPGTILGSYRSTETYLSLPENGAGRDKQMVL</sequence>
<protein>
    <submittedName>
        <fullName evidence="1">Uncharacterized protein</fullName>
    </submittedName>
</protein>
<dbReference type="AlphaFoldDB" id="A0A0E9XE04"/>
<accession>A0A0E9XE04</accession>